<dbReference type="InterPro" id="IPR015890">
    <property type="entry name" value="Chorismate_C"/>
</dbReference>
<sequence length="430" mass="48597">MRKEKSVEIPQDLPLLQQLVCWANQELVSCLLLSNNQVDAYGAYDYVFAAGAHESLQVSTGTAFEALKAFRKRTQDFLLGYFSYDLKNELEDVKSENLDGLDFPDLFFFQPKKLWLVKKNEITCLYLPEYANELDADLDKVFSQAFQIENTDASEKPHIQVRFNRDAYCAQVSKMLDHIKRGDIYEANFCQEFYSEAAIDPVASFLHLNEISEAPFAVFFKNETQYALCSSPERFLAKRGTQLISQPIKGTAPRSLNATEDAFLARQLAADAKERTENIMITDLVRNDLSKKALKGSVRVEELCKVYSFKQVHQMISTISAQVDADEDPVALIKMTFPMGSMTGAPKVSAMHIIEQLENHKRGLYSGSIGYFEPNGDFDFNVMIRSILYNAAKPYVSFSVGSAITAQALPEKEYQECLLKAKAMREALEL</sequence>
<evidence type="ECO:0000259" key="1">
    <source>
        <dbReference type="Pfam" id="PF00425"/>
    </source>
</evidence>
<evidence type="ECO:0000313" key="3">
    <source>
        <dbReference type="EMBL" id="RXG30243.1"/>
    </source>
</evidence>
<organism evidence="4 5">
    <name type="scientific">Leeuwenhoekiella palythoae</name>
    <dbReference type="NCBI Taxonomy" id="573501"/>
    <lineage>
        <taxon>Bacteria</taxon>
        <taxon>Pseudomonadati</taxon>
        <taxon>Bacteroidota</taxon>
        <taxon>Flavobacteriia</taxon>
        <taxon>Flavobacteriales</taxon>
        <taxon>Flavobacteriaceae</taxon>
        <taxon>Leeuwenhoekiella</taxon>
    </lineage>
</organism>
<dbReference type="Pfam" id="PF00425">
    <property type="entry name" value="Chorismate_bind"/>
    <property type="match status" value="1"/>
</dbReference>
<reference evidence="5" key="2">
    <citation type="submission" date="2016-11" db="EMBL/GenBank/DDBJ databases">
        <authorList>
            <person name="Varghese N."/>
            <person name="Submissions S."/>
        </authorList>
    </citation>
    <scope>NUCLEOTIDE SEQUENCE [LARGE SCALE GENOMIC DNA]</scope>
    <source>
        <strain evidence="5">DSM 19859</strain>
    </source>
</reference>
<evidence type="ECO:0000313" key="6">
    <source>
        <dbReference type="Proteomes" id="UP000290037"/>
    </source>
</evidence>
<dbReference type="InterPro" id="IPR005801">
    <property type="entry name" value="ADC_synthase"/>
</dbReference>
<evidence type="ECO:0000313" key="5">
    <source>
        <dbReference type="Proteomes" id="UP000184240"/>
    </source>
</evidence>
<dbReference type="EMBL" id="FQXT01000003">
    <property type="protein sequence ID" value="SHI02917.1"/>
    <property type="molecule type" value="Genomic_DNA"/>
</dbReference>
<dbReference type="InterPro" id="IPR019999">
    <property type="entry name" value="Anth_synth_I-like"/>
</dbReference>
<reference evidence="4" key="1">
    <citation type="submission" date="2016-11" db="EMBL/GenBank/DDBJ databases">
        <authorList>
            <person name="Jaros S."/>
            <person name="Januszkiewicz K."/>
            <person name="Wedrychowicz H."/>
        </authorList>
    </citation>
    <scope>NUCLEOTIDE SEQUENCE [LARGE SCALE GENOMIC DNA]</scope>
    <source>
        <strain evidence="4">DSM 19859</strain>
    </source>
</reference>
<proteinExistence type="predicted"/>
<dbReference type="GO" id="GO:0000162">
    <property type="term" value="P:L-tryptophan biosynthetic process"/>
    <property type="evidence" value="ECO:0007669"/>
    <property type="project" value="TreeGrafter"/>
</dbReference>
<dbReference type="PANTHER" id="PTHR11236">
    <property type="entry name" value="AMINOBENZOATE/ANTHRANILATE SYNTHASE"/>
    <property type="match status" value="1"/>
</dbReference>
<evidence type="ECO:0000313" key="4">
    <source>
        <dbReference type="EMBL" id="SHI02917.1"/>
    </source>
</evidence>
<protein>
    <submittedName>
        <fullName evidence="4">Para-aminobenzoate synthetase component 1</fullName>
    </submittedName>
</protein>
<dbReference type="SUPFAM" id="SSF56322">
    <property type="entry name" value="ADC synthase"/>
    <property type="match status" value="1"/>
</dbReference>
<dbReference type="PANTHER" id="PTHR11236:SF9">
    <property type="entry name" value="ANTHRANILATE SYNTHASE COMPONENT 1"/>
    <property type="match status" value="1"/>
</dbReference>
<name>A0A1M5XSY5_9FLAO</name>
<dbReference type="RefSeq" id="WP_072982211.1">
    <property type="nucleotide sequence ID" value="NZ_FQXT01000003.1"/>
</dbReference>
<accession>A0A1M5XSY5</accession>
<dbReference type="EMBL" id="QOVN01000002">
    <property type="protein sequence ID" value="RXG30243.1"/>
    <property type="molecule type" value="Genomic_DNA"/>
</dbReference>
<feature type="domain" description="Anthranilate synthase component I N-terminal" evidence="2">
    <location>
        <begin position="73"/>
        <end position="114"/>
    </location>
</feature>
<dbReference type="Pfam" id="PF04715">
    <property type="entry name" value="Anth_synt_I_N"/>
    <property type="match status" value="1"/>
</dbReference>
<evidence type="ECO:0000259" key="2">
    <source>
        <dbReference type="Pfam" id="PF04715"/>
    </source>
</evidence>
<dbReference type="STRING" id="573501.SAMN04487999_1698"/>
<reference evidence="3 6" key="3">
    <citation type="submission" date="2018-07" db="EMBL/GenBank/DDBJ databases">
        <title>Leeuwenhoekiella genomics.</title>
        <authorList>
            <person name="Tahon G."/>
            <person name="Willems A."/>
        </authorList>
    </citation>
    <scope>NUCLEOTIDE SEQUENCE [LARGE SCALE GENOMIC DNA]</scope>
    <source>
        <strain evidence="3 6">LMG 24856</strain>
    </source>
</reference>
<dbReference type="OrthoDB" id="9803598at2"/>
<feature type="domain" description="Chorismate-utilising enzyme C-terminal" evidence="1">
    <location>
        <begin position="165"/>
        <end position="420"/>
    </location>
</feature>
<gene>
    <name evidence="3" type="ORF">DSM01_993</name>
    <name evidence="4" type="ORF">SAMN04487999_1698</name>
</gene>
<keyword evidence="6" id="KW-1185">Reference proteome</keyword>
<dbReference type="InterPro" id="IPR006805">
    <property type="entry name" value="Anth_synth_I_N"/>
</dbReference>
<dbReference type="AlphaFoldDB" id="A0A1M5XSY5"/>
<dbReference type="PRINTS" id="PR00095">
    <property type="entry name" value="ANTSNTHASEI"/>
</dbReference>
<dbReference type="Proteomes" id="UP000184240">
    <property type="component" value="Unassembled WGS sequence"/>
</dbReference>
<dbReference type="Proteomes" id="UP000290037">
    <property type="component" value="Unassembled WGS sequence"/>
</dbReference>
<dbReference type="Gene3D" id="3.60.120.10">
    <property type="entry name" value="Anthranilate synthase"/>
    <property type="match status" value="1"/>
</dbReference>